<keyword evidence="2" id="KW-1003">Cell membrane</keyword>
<sequence>MNSAAEVTQDNKKDIAKGAGANFGGFLIRLGARVPFLLLAGHLYGAGIFGQYVFAVTYVETLSVLAVFGFKRSIFKFLNGHIRERNMPEAAKAVLNCLMIVLGFAALIVLATYLGSPLLYRLFGVEMAGAALILAPAILLYSLTEILLASTRAFRLMRYEIFTKSVMEPYSLLGLGTVLYFSGLREQGLLVAYLFMITLSFSSALYGFFRLFSFAHFRGFAPDFPLIRSMLAFSGPTAIYDLGNFFLQRVDVFMLSWLTGSTTVGIYGMALQVATTVKKIRQSFDPILEPVLSQSAETDDLKKTVSEMAQVSYWMASIQVIIVVMLFFYGSALMSLFGSEFSAAGIMLSLIILGDAVNGSLGISELLLLYKKPAVNPVIIFVILPLHLGLCYLLTSRYGGEGAALSIFITYVVMNILRIAIVRRLFEIFPLDARLLRPLCAGGVAILILSMGEKSFALNTIGGVLAGLFIVLPAYFSIIYLLSSSSERSRIRSLLPAGGSRQ</sequence>
<evidence type="ECO:0000256" key="1">
    <source>
        <dbReference type="ARBA" id="ARBA00004651"/>
    </source>
</evidence>
<dbReference type="InterPro" id="IPR050833">
    <property type="entry name" value="Poly_Biosynth_Transport"/>
</dbReference>
<keyword evidence="5 6" id="KW-0472">Membrane</keyword>
<evidence type="ECO:0000256" key="3">
    <source>
        <dbReference type="ARBA" id="ARBA00022692"/>
    </source>
</evidence>
<evidence type="ECO:0000313" key="7">
    <source>
        <dbReference type="EMBL" id="TPD63059.1"/>
    </source>
</evidence>
<proteinExistence type="predicted"/>
<evidence type="ECO:0000256" key="2">
    <source>
        <dbReference type="ARBA" id="ARBA00022475"/>
    </source>
</evidence>
<feature type="transmembrane region" description="Helical" evidence="6">
    <location>
        <begin position="253"/>
        <end position="274"/>
    </location>
</feature>
<dbReference type="OrthoDB" id="7529684at2"/>
<name>A0A501PRA7_9PROT</name>
<feature type="transmembrane region" description="Helical" evidence="6">
    <location>
        <begin position="91"/>
        <end position="115"/>
    </location>
</feature>
<feature type="transmembrane region" description="Helical" evidence="6">
    <location>
        <begin position="458"/>
        <end position="482"/>
    </location>
</feature>
<feature type="transmembrane region" description="Helical" evidence="6">
    <location>
        <begin position="21"/>
        <end position="43"/>
    </location>
</feature>
<accession>A0A501PRA7</accession>
<comment type="subcellular location">
    <subcellularLocation>
        <location evidence="1">Cell membrane</location>
        <topology evidence="1">Multi-pass membrane protein</topology>
    </subcellularLocation>
</comment>
<dbReference type="Proteomes" id="UP000319148">
    <property type="component" value="Unassembled WGS sequence"/>
</dbReference>
<organism evidence="7 8">
    <name type="scientific">Emcibacter nanhaiensis</name>
    <dbReference type="NCBI Taxonomy" id="1505037"/>
    <lineage>
        <taxon>Bacteria</taxon>
        <taxon>Pseudomonadati</taxon>
        <taxon>Pseudomonadota</taxon>
        <taxon>Alphaproteobacteria</taxon>
        <taxon>Emcibacterales</taxon>
        <taxon>Emcibacteraceae</taxon>
        <taxon>Emcibacter</taxon>
    </lineage>
</organism>
<evidence type="ECO:0000313" key="8">
    <source>
        <dbReference type="Proteomes" id="UP000319148"/>
    </source>
</evidence>
<evidence type="ECO:0000256" key="5">
    <source>
        <dbReference type="ARBA" id="ARBA00023136"/>
    </source>
</evidence>
<protein>
    <submittedName>
        <fullName evidence="7">Uncharacterized protein</fullName>
    </submittedName>
</protein>
<feature type="transmembrane region" description="Helical" evidence="6">
    <location>
        <begin position="375"/>
        <end position="396"/>
    </location>
</feature>
<comment type="caution">
    <text evidence="7">The sequence shown here is derived from an EMBL/GenBank/DDBJ whole genome shotgun (WGS) entry which is preliminary data.</text>
</comment>
<feature type="transmembrane region" description="Helical" evidence="6">
    <location>
        <begin position="127"/>
        <end position="149"/>
    </location>
</feature>
<keyword evidence="8" id="KW-1185">Reference proteome</keyword>
<feature type="transmembrane region" description="Helical" evidence="6">
    <location>
        <begin position="49"/>
        <end position="70"/>
    </location>
</feature>
<evidence type="ECO:0000256" key="6">
    <source>
        <dbReference type="SAM" id="Phobius"/>
    </source>
</evidence>
<feature type="transmembrane region" description="Helical" evidence="6">
    <location>
        <begin position="341"/>
        <end position="363"/>
    </location>
</feature>
<keyword evidence="4 6" id="KW-1133">Transmembrane helix</keyword>
<gene>
    <name evidence="7" type="ORF">FIV46_02980</name>
</gene>
<feature type="transmembrane region" description="Helical" evidence="6">
    <location>
        <begin position="311"/>
        <end position="329"/>
    </location>
</feature>
<reference evidence="8" key="1">
    <citation type="submission" date="2019-06" db="EMBL/GenBank/DDBJ databases">
        <title>The complete genome of Emcibacter congregatus ZYLT.</title>
        <authorList>
            <person name="Zhao Z."/>
        </authorList>
    </citation>
    <scope>NUCLEOTIDE SEQUENCE [LARGE SCALE GENOMIC DNA]</scope>
    <source>
        <strain evidence="8">MCCC 1A06723</strain>
    </source>
</reference>
<dbReference type="PANTHER" id="PTHR30250:SF11">
    <property type="entry name" value="O-ANTIGEN TRANSPORTER-RELATED"/>
    <property type="match status" value="1"/>
</dbReference>
<dbReference type="Pfam" id="PF01943">
    <property type="entry name" value="Polysacc_synt"/>
    <property type="match status" value="1"/>
</dbReference>
<feature type="transmembrane region" description="Helical" evidence="6">
    <location>
        <begin position="402"/>
        <end position="422"/>
    </location>
</feature>
<dbReference type="RefSeq" id="WP_139938309.1">
    <property type="nucleotide sequence ID" value="NZ_JBHSYP010000022.1"/>
</dbReference>
<dbReference type="PANTHER" id="PTHR30250">
    <property type="entry name" value="PST FAMILY PREDICTED COLANIC ACID TRANSPORTER"/>
    <property type="match status" value="1"/>
</dbReference>
<feature type="transmembrane region" description="Helical" evidence="6">
    <location>
        <begin position="188"/>
        <end position="209"/>
    </location>
</feature>
<evidence type="ECO:0000256" key="4">
    <source>
        <dbReference type="ARBA" id="ARBA00022989"/>
    </source>
</evidence>
<keyword evidence="3 6" id="KW-0812">Transmembrane</keyword>
<dbReference type="GO" id="GO:0005886">
    <property type="term" value="C:plasma membrane"/>
    <property type="evidence" value="ECO:0007669"/>
    <property type="project" value="UniProtKB-SubCell"/>
</dbReference>
<dbReference type="InterPro" id="IPR002797">
    <property type="entry name" value="Polysacc_synth"/>
</dbReference>
<feature type="transmembrane region" description="Helical" evidence="6">
    <location>
        <begin position="434"/>
        <end position="452"/>
    </location>
</feature>
<dbReference type="EMBL" id="VFIY01000004">
    <property type="protein sequence ID" value="TPD63059.1"/>
    <property type="molecule type" value="Genomic_DNA"/>
</dbReference>
<dbReference type="AlphaFoldDB" id="A0A501PRA7"/>